<accession>A0A1B0ZTI9</accession>
<organism evidence="2 4">
    <name type="scientific">Phaeobacter gallaeciensis</name>
    <dbReference type="NCBI Taxonomy" id="60890"/>
    <lineage>
        <taxon>Bacteria</taxon>
        <taxon>Pseudomonadati</taxon>
        <taxon>Pseudomonadota</taxon>
        <taxon>Alphaproteobacteria</taxon>
        <taxon>Rhodobacterales</taxon>
        <taxon>Roseobacteraceae</taxon>
        <taxon>Phaeobacter</taxon>
    </lineage>
</organism>
<dbReference type="AlphaFoldDB" id="A0A1B0ZTI9"/>
<evidence type="ECO:0000313" key="5">
    <source>
        <dbReference type="Proteomes" id="UP001218364"/>
    </source>
</evidence>
<evidence type="ECO:0000313" key="2">
    <source>
        <dbReference type="EMBL" id="ANP37523.1"/>
    </source>
</evidence>
<dbReference type="EMBL" id="JARCJK010000004">
    <property type="protein sequence ID" value="MDE4165919.1"/>
    <property type="molecule type" value="Genomic_DNA"/>
</dbReference>
<dbReference type="Proteomes" id="UP001218364">
    <property type="component" value="Unassembled WGS sequence"/>
</dbReference>
<proteinExistence type="predicted"/>
<dbReference type="EMBL" id="CP015124">
    <property type="protein sequence ID" value="ANP37523.1"/>
    <property type="molecule type" value="Genomic_DNA"/>
</dbReference>
<evidence type="ECO:0000313" key="4">
    <source>
        <dbReference type="Proteomes" id="UP000092565"/>
    </source>
</evidence>
<gene>
    <name evidence="2" type="ORF">JL2886_02634</name>
    <name evidence="3" type="ORF">PXK24_09465</name>
</gene>
<evidence type="ECO:0000313" key="3">
    <source>
        <dbReference type="EMBL" id="MDE4165919.1"/>
    </source>
</evidence>
<reference evidence="2 4" key="1">
    <citation type="submission" date="2016-04" db="EMBL/GenBank/DDBJ databases">
        <authorList>
            <person name="Evans L.H."/>
            <person name="Alamgir A."/>
            <person name="Owens N."/>
            <person name="Weber N.D."/>
            <person name="Virtaneva K."/>
            <person name="Barbian K."/>
            <person name="Babar A."/>
            <person name="Rosenke K."/>
        </authorList>
    </citation>
    <scope>NUCLEOTIDE SEQUENCE [LARGE SCALE GENOMIC DNA]</scope>
    <source>
        <strain evidence="2 4">JL2886</strain>
    </source>
</reference>
<keyword evidence="4" id="KW-1185">Reference proteome</keyword>
<evidence type="ECO:0000256" key="1">
    <source>
        <dbReference type="SAM" id="MobiDB-lite"/>
    </source>
</evidence>
<name>A0A1B0ZTI9_9RHOB</name>
<dbReference type="Proteomes" id="UP000092565">
    <property type="component" value="Chromosome"/>
</dbReference>
<feature type="region of interest" description="Disordered" evidence="1">
    <location>
        <begin position="1"/>
        <end position="25"/>
    </location>
</feature>
<protein>
    <submittedName>
        <fullName evidence="2">Uncharacterized protein</fullName>
    </submittedName>
</protein>
<reference evidence="3 5" key="2">
    <citation type="submission" date="2023-02" db="EMBL/GenBank/DDBJ databases">
        <title>Population genomics of bacteria associated with diatom.</title>
        <authorList>
            <person name="Xie J."/>
            <person name="Wang H."/>
        </authorList>
    </citation>
    <scope>NUCLEOTIDE SEQUENCE [LARGE SCALE GENOMIC DNA]</scope>
    <source>
        <strain evidence="3 5">PT47_8</strain>
    </source>
</reference>
<sequence>MSLNPGSERAANQVRAQAVGGAKPGLGGGKLPYEQQMAGFTKQFRAISSDMEIGDACFCSRRADFFL</sequence>